<evidence type="ECO:0000313" key="2">
    <source>
        <dbReference type="EMBL" id="CAB4769376.1"/>
    </source>
</evidence>
<proteinExistence type="predicted"/>
<accession>A0A6J6VCE3</accession>
<protein>
    <submittedName>
        <fullName evidence="2">Unannotated protein</fullName>
    </submittedName>
</protein>
<gene>
    <name evidence="2" type="ORF">UFOPK2938_00078</name>
</gene>
<sequence length="84" mass="8176">MLGTVLATEYVSPNTPKPMAATMAISRTIPVSRDAMVPTAIAAEDCARLGSSLAGTGRSDSESSGSGSGCSCGSGSGSGSGSRF</sequence>
<feature type="compositionally biased region" description="Low complexity" evidence="1">
    <location>
        <begin position="55"/>
        <end position="65"/>
    </location>
</feature>
<name>A0A6J6VCE3_9ZZZZ</name>
<reference evidence="2" key="1">
    <citation type="submission" date="2020-05" db="EMBL/GenBank/DDBJ databases">
        <authorList>
            <person name="Chiriac C."/>
            <person name="Salcher M."/>
            <person name="Ghai R."/>
            <person name="Kavagutti S V."/>
        </authorList>
    </citation>
    <scope>NUCLEOTIDE SEQUENCE</scope>
</reference>
<dbReference type="EMBL" id="CAEZZX010000007">
    <property type="protein sequence ID" value="CAB4769376.1"/>
    <property type="molecule type" value="Genomic_DNA"/>
</dbReference>
<organism evidence="2">
    <name type="scientific">freshwater metagenome</name>
    <dbReference type="NCBI Taxonomy" id="449393"/>
    <lineage>
        <taxon>unclassified sequences</taxon>
        <taxon>metagenomes</taxon>
        <taxon>ecological metagenomes</taxon>
    </lineage>
</organism>
<dbReference type="AlphaFoldDB" id="A0A6J6VCE3"/>
<feature type="compositionally biased region" description="Gly residues" evidence="1">
    <location>
        <begin position="66"/>
        <end position="84"/>
    </location>
</feature>
<feature type="region of interest" description="Disordered" evidence="1">
    <location>
        <begin position="52"/>
        <end position="84"/>
    </location>
</feature>
<evidence type="ECO:0000256" key="1">
    <source>
        <dbReference type="SAM" id="MobiDB-lite"/>
    </source>
</evidence>